<dbReference type="PANTHER" id="PTHR44305">
    <property type="entry name" value="SI:DKEY-192D15.2-RELATED"/>
    <property type="match status" value="1"/>
</dbReference>
<dbReference type="PANTHER" id="PTHR44305:SF24">
    <property type="entry name" value="TYROSINE-PROTEIN KINASE C03B1.5-RELATED"/>
    <property type="match status" value="1"/>
</dbReference>
<keyword evidence="3" id="KW-1185">Reference proteome</keyword>
<proteinExistence type="predicted"/>
<dbReference type="InterPro" id="IPR053083">
    <property type="entry name" value="TF_kinase-domain_protein"/>
</dbReference>
<comment type="caution">
    <text evidence="2">The sequence shown here is derived from an EMBL/GenBank/DDBJ whole genome shotgun (WGS) entry which is preliminary data.</text>
</comment>
<protein>
    <recommendedName>
        <fullName evidence="1">Protein kinase domain-containing protein</fullName>
    </recommendedName>
</protein>
<dbReference type="Proteomes" id="UP000692954">
    <property type="component" value="Unassembled WGS sequence"/>
</dbReference>
<organism evidence="2 3">
    <name type="scientific">Paramecium sonneborni</name>
    <dbReference type="NCBI Taxonomy" id="65129"/>
    <lineage>
        <taxon>Eukaryota</taxon>
        <taxon>Sar</taxon>
        <taxon>Alveolata</taxon>
        <taxon>Ciliophora</taxon>
        <taxon>Intramacronucleata</taxon>
        <taxon>Oligohymenophorea</taxon>
        <taxon>Peniculida</taxon>
        <taxon>Parameciidae</taxon>
        <taxon>Paramecium</taxon>
    </lineage>
</organism>
<name>A0A8S1L4N7_9CILI</name>
<dbReference type="PROSITE" id="PS50011">
    <property type="entry name" value="PROTEIN_KINASE_DOM"/>
    <property type="match status" value="1"/>
</dbReference>
<evidence type="ECO:0000313" key="2">
    <source>
        <dbReference type="EMBL" id="CAD8061731.1"/>
    </source>
</evidence>
<dbReference type="InterPro" id="IPR000719">
    <property type="entry name" value="Prot_kinase_dom"/>
</dbReference>
<evidence type="ECO:0000259" key="1">
    <source>
        <dbReference type="PROSITE" id="PS50011"/>
    </source>
</evidence>
<accession>A0A8S1L4N7</accession>
<dbReference type="AlphaFoldDB" id="A0A8S1L4N7"/>
<dbReference type="Pfam" id="PF00069">
    <property type="entry name" value="Pkinase"/>
    <property type="match status" value="1"/>
</dbReference>
<evidence type="ECO:0000313" key="3">
    <source>
        <dbReference type="Proteomes" id="UP000692954"/>
    </source>
</evidence>
<dbReference type="OrthoDB" id="288878at2759"/>
<gene>
    <name evidence="2" type="ORF">PSON_ATCC_30995.1.T0150480</name>
</gene>
<dbReference type="EMBL" id="CAJJDN010000015">
    <property type="protein sequence ID" value="CAD8061731.1"/>
    <property type="molecule type" value="Genomic_DNA"/>
</dbReference>
<feature type="domain" description="Protein kinase" evidence="1">
    <location>
        <begin position="11"/>
        <end position="286"/>
    </location>
</feature>
<dbReference type="GO" id="GO:0004672">
    <property type="term" value="F:protein kinase activity"/>
    <property type="evidence" value="ECO:0007669"/>
    <property type="project" value="InterPro"/>
</dbReference>
<dbReference type="GO" id="GO:0005524">
    <property type="term" value="F:ATP binding"/>
    <property type="evidence" value="ECO:0007669"/>
    <property type="project" value="InterPro"/>
</dbReference>
<reference evidence="2" key="1">
    <citation type="submission" date="2021-01" db="EMBL/GenBank/DDBJ databases">
        <authorList>
            <consortium name="Genoscope - CEA"/>
            <person name="William W."/>
        </authorList>
    </citation>
    <scope>NUCLEOTIDE SEQUENCE</scope>
</reference>
<sequence length="371" mass="43613">MGNQQSSEYEKEFIEKKLDPNYGEINIYKNKTNNLIETEIKKVFNSNAIANTIQGNLVKRLQLNHKCLVKIFSYDSGKIDDFCSSFIILSITVEYLKETLLNDIHLRKVHKTSYSEQELCYILYEIANLCHYMKTLNNEIIDIYPQRILIDDKRQIKYFDQFLDNSKLSNYYQVLLGQRDLEYIAPEQLILLAEKNQNDNTDQELVNVFCLGLMMVSLMSGQRCVEFFNQERLQFKKDYVDQLINKYCLRYQHSDFFKSIVKSMLKFHNEGRPNYQILLQILHPQVDSFATFLNPLEKQREMIESQFRSFNTQGSPSRSHILMTDPVDFSEIDKRITSARQKAQSTLDEIGLDLRLNTFGNTQINIIEASE</sequence>